<dbReference type="Gene3D" id="2.170.150.10">
    <property type="entry name" value="Metal Binding Protein, Guanine Nucleotide Exchange Factor, Chain A"/>
    <property type="match status" value="1"/>
</dbReference>
<dbReference type="InterPro" id="IPR011057">
    <property type="entry name" value="Mss4-like_sf"/>
</dbReference>
<dbReference type="PANTHER" id="PTHR43694">
    <property type="entry name" value="RIBONUCLEASE J"/>
    <property type="match status" value="1"/>
</dbReference>
<dbReference type="InterPro" id="IPR011323">
    <property type="entry name" value="Mss4/transl-control_tumour"/>
</dbReference>
<accession>A0A2U1NI86</accession>
<organism evidence="3 4">
    <name type="scientific">Artemisia annua</name>
    <name type="common">Sweet wormwood</name>
    <dbReference type="NCBI Taxonomy" id="35608"/>
    <lineage>
        <taxon>Eukaryota</taxon>
        <taxon>Viridiplantae</taxon>
        <taxon>Streptophyta</taxon>
        <taxon>Embryophyta</taxon>
        <taxon>Tracheophyta</taxon>
        <taxon>Spermatophyta</taxon>
        <taxon>Magnoliopsida</taxon>
        <taxon>eudicotyledons</taxon>
        <taxon>Gunneridae</taxon>
        <taxon>Pentapetalae</taxon>
        <taxon>asterids</taxon>
        <taxon>campanulids</taxon>
        <taxon>Asterales</taxon>
        <taxon>Asteraceae</taxon>
        <taxon>Asteroideae</taxon>
        <taxon>Anthemideae</taxon>
        <taxon>Artemisiinae</taxon>
        <taxon>Artemisia</taxon>
    </lineage>
</organism>
<dbReference type="InterPro" id="IPR034737">
    <property type="entry name" value="TCTP"/>
</dbReference>
<dbReference type="EMBL" id="PKPP01002777">
    <property type="protein sequence ID" value="PWA73176.1"/>
    <property type="molecule type" value="Genomic_DNA"/>
</dbReference>
<dbReference type="STRING" id="35608.A0A2U1NI86"/>
<dbReference type="InterPro" id="IPR018105">
    <property type="entry name" value="Translational_control_tumour_p"/>
</dbReference>
<dbReference type="AlphaFoldDB" id="A0A2U1NI86"/>
<evidence type="ECO:0000259" key="2">
    <source>
        <dbReference type="PROSITE" id="PS51797"/>
    </source>
</evidence>
<evidence type="ECO:0000313" key="4">
    <source>
        <dbReference type="Proteomes" id="UP000245207"/>
    </source>
</evidence>
<dbReference type="SUPFAM" id="SSF56281">
    <property type="entry name" value="Metallo-hydrolase/oxidoreductase"/>
    <property type="match status" value="1"/>
</dbReference>
<comment type="caution">
    <text evidence="3">The sequence shown here is derived from an EMBL/GenBank/DDBJ whole genome shotgun (WGS) entry which is preliminary data.</text>
</comment>
<reference evidence="3 4" key="1">
    <citation type="journal article" date="2018" name="Mol. Plant">
        <title>The genome of Artemisia annua provides insight into the evolution of Asteraceae family and artemisinin biosynthesis.</title>
        <authorList>
            <person name="Shen Q."/>
            <person name="Zhang L."/>
            <person name="Liao Z."/>
            <person name="Wang S."/>
            <person name="Yan T."/>
            <person name="Shi P."/>
            <person name="Liu M."/>
            <person name="Fu X."/>
            <person name="Pan Q."/>
            <person name="Wang Y."/>
            <person name="Lv Z."/>
            <person name="Lu X."/>
            <person name="Zhang F."/>
            <person name="Jiang W."/>
            <person name="Ma Y."/>
            <person name="Chen M."/>
            <person name="Hao X."/>
            <person name="Li L."/>
            <person name="Tang Y."/>
            <person name="Lv G."/>
            <person name="Zhou Y."/>
            <person name="Sun X."/>
            <person name="Brodelius P.E."/>
            <person name="Rose J.K.C."/>
            <person name="Tang K."/>
        </authorList>
    </citation>
    <scope>NUCLEOTIDE SEQUENCE [LARGE SCALE GENOMIC DNA]</scope>
    <source>
        <strain evidence="4">cv. Huhao1</strain>
        <tissue evidence="3">Leaf</tissue>
    </source>
</reference>
<name>A0A2U1NI86_ARTAN</name>
<dbReference type="Gene3D" id="3.60.15.10">
    <property type="entry name" value="Ribonuclease Z/Hydroxyacylglutathione hydrolase-like"/>
    <property type="match status" value="1"/>
</dbReference>
<evidence type="ECO:0000256" key="1">
    <source>
        <dbReference type="PROSITE-ProRule" id="PRU01133"/>
    </source>
</evidence>
<dbReference type="PANTHER" id="PTHR43694:SF1">
    <property type="entry name" value="RIBONUCLEASE J"/>
    <property type="match status" value="1"/>
</dbReference>
<proteinExistence type="inferred from homology"/>
<dbReference type="Proteomes" id="UP000245207">
    <property type="component" value="Unassembled WGS sequence"/>
</dbReference>
<dbReference type="InterPro" id="IPR036866">
    <property type="entry name" value="RibonucZ/Hydroxyglut_hydro"/>
</dbReference>
<gene>
    <name evidence="3" type="ORF">CTI12_AA260900</name>
</gene>
<feature type="domain" description="TCTP" evidence="2">
    <location>
        <begin position="1"/>
        <end position="176"/>
    </location>
</feature>
<evidence type="ECO:0000313" key="3">
    <source>
        <dbReference type="EMBL" id="PWA73176.1"/>
    </source>
</evidence>
<dbReference type="OrthoDB" id="10248936at2759"/>
<keyword evidence="4" id="KW-1185">Reference proteome</keyword>
<sequence length="358" mass="41238">MDSKPRHRDSVTAHQLGFDFCVLLVRKSFWENDCLKGEGFSGQPCSVVFTPTINNSVTAHQLGFDFCVLLVRKSFWENDCLKGEGFSGQPCSVVFTPTINKAVDDQAVKVVDIVDTFRLQEQPPFHKKQFIAYIRKYIKLLTPKLDAEKEEFFKKNVEAATKYLLGKLSDLQFLQGAIAAVECARRWFYELQYHTELIRKRLKKSGICVPSRLKTFKIKRKFVAGPVQIEPIRVTHSILDCSELVLRCSDGVILHTGDWTIFKRLHLRDSSLLKYISNEGHPNRSRNCSKWRTTSEEGPLYWLPELDTGTDVPLDPGIRTTYFGQEKVRYSRNYAGTVPKWYHAYPYSLSSQDFVRMS</sequence>
<dbReference type="PROSITE" id="PS51797">
    <property type="entry name" value="TCTP_3"/>
    <property type="match status" value="1"/>
</dbReference>
<comment type="similarity">
    <text evidence="1">Belongs to the TCTP family.</text>
</comment>
<protein>
    <submittedName>
        <fullName evidence="3">Translationally-controlled tumor protein</fullName>
    </submittedName>
</protein>
<dbReference type="Pfam" id="PF00838">
    <property type="entry name" value="TCTP"/>
    <property type="match status" value="1"/>
</dbReference>
<dbReference type="SUPFAM" id="SSF51316">
    <property type="entry name" value="Mss4-like"/>
    <property type="match status" value="1"/>
</dbReference>